<feature type="transmembrane region" description="Helical" evidence="1">
    <location>
        <begin position="108"/>
        <end position="127"/>
    </location>
</feature>
<keyword evidence="1" id="KW-0472">Membrane</keyword>
<keyword evidence="1" id="KW-1133">Transmembrane helix</keyword>
<dbReference type="EMBL" id="PJAI02000001">
    <property type="protein sequence ID" value="TYK67067.1"/>
    <property type="molecule type" value="Genomic_DNA"/>
</dbReference>
<feature type="transmembrane region" description="Helical" evidence="1">
    <location>
        <begin position="72"/>
        <end position="88"/>
    </location>
</feature>
<accession>A0ABY3N0Q5</accession>
<sequence length="250" mass="28266">MEFALFDFIMASLLMSLGIGSDVAIATFARANQLVGLRTIIIWIVGVSVTHTLFPMLGYLLTYFSLQLNPNIEPIVGLIAFAFIFFYLKGELADFVNPKEESAQDRQILITLGLILAVSWDALWSGPAKSAQVIGWPELFVWLSFIVVGLLVSTLAIMSLHFALRFKHIVKNADNSRWFVYWLQYTVVGYFGLLALFNYTLGLQLLWWQTFISSGLMIGLIMNQTVRHLSLQTTQSLKTIYLKSINQLQL</sequence>
<feature type="transmembrane region" description="Helical" evidence="1">
    <location>
        <begin position="205"/>
        <end position="222"/>
    </location>
</feature>
<keyword evidence="3" id="KW-1185">Reference proteome</keyword>
<reference evidence="2 3" key="1">
    <citation type="submission" date="2019-08" db="EMBL/GenBank/DDBJ databases">
        <title>Microbe sample from Colwellia echini.</title>
        <authorList>
            <person name="Christiansen L."/>
            <person name="Pathiraja D."/>
            <person name="Schultz-Johansen M."/>
            <person name="Choi I.-G."/>
            <person name="Stougaard P."/>
        </authorList>
    </citation>
    <scope>NUCLEOTIDE SEQUENCE [LARGE SCALE GENOMIC DNA]</scope>
    <source>
        <strain evidence="2 3">A3</strain>
    </source>
</reference>
<evidence type="ECO:0000256" key="1">
    <source>
        <dbReference type="SAM" id="Phobius"/>
    </source>
</evidence>
<comment type="caution">
    <text evidence="2">The sequence shown here is derived from an EMBL/GenBank/DDBJ whole genome shotgun (WGS) entry which is preliminary data.</text>
</comment>
<evidence type="ECO:0000313" key="3">
    <source>
        <dbReference type="Proteomes" id="UP000815846"/>
    </source>
</evidence>
<dbReference type="Proteomes" id="UP000815846">
    <property type="component" value="Unassembled WGS sequence"/>
</dbReference>
<gene>
    <name evidence="2" type="ORF">CWS31_000560</name>
</gene>
<evidence type="ECO:0008006" key="4">
    <source>
        <dbReference type="Google" id="ProtNLM"/>
    </source>
</evidence>
<feature type="transmembrane region" description="Helical" evidence="1">
    <location>
        <begin position="139"/>
        <end position="166"/>
    </location>
</feature>
<feature type="transmembrane region" description="Helical" evidence="1">
    <location>
        <begin position="40"/>
        <end position="66"/>
    </location>
</feature>
<evidence type="ECO:0000313" key="2">
    <source>
        <dbReference type="EMBL" id="TYK67067.1"/>
    </source>
</evidence>
<feature type="transmembrane region" description="Helical" evidence="1">
    <location>
        <begin position="178"/>
        <end position="199"/>
    </location>
</feature>
<keyword evidence="1" id="KW-0812">Transmembrane</keyword>
<name>A0ABY3N0Q5_9GAMM</name>
<dbReference type="RefSeq" id="WP_101343217.1">
    <property type="nucleotide sequence ID" value="NZ_PJAI02000001.1"/>
</dbReference>
<organism evidence="2 3">
    <name type="scientific">Colwellia echini</name>
    <dbReference type="NCBI Taxonomy" id="1982103"/>
    <lineage>
        <taxon>Bacteria</taxon>
        <taxon>Pseudomonadati</taxon>
        <taxon>Pseudomonadota</taxon>
        <taxon>Gammaproteobacteria</taxon>
        <taxon>Alteromonadales</taxon>
        <taxon>Colwelliaceae</taxon>
        <taxon>Colwellia</taxon>
    </lineage>
</organism>
<feature type="transmembrane region" description="Helical" evidence="1">
    <location>
        <begin position="6"/>
        <end position="28"/>
    </location>
</feature>
<protein>
    <recommendedName>
        <fullName evidence="4">Manganese efflux pump MntP</fullName>
    </recommendedName>
</protein>
<proteinExistence type="predicted"/>